<protein>
    <recommendedName>
        <fullName evidence="1">RsmI HTH domain-containing protein</fullName>
    </recommendedName>
</protein>
<gene>
    <name evidence="2" type="ORF">S01H1_14793</name>
</gene>
<feature type="non-terminal residue" evidence="2">
    <location>
        <position position="1"/>
    </location>
</feature>
<evidence type="ECO:0000259" key="1">
    <source>
        <dbReference type="Pfam" id="PF23016"/>
    </source>
</evidence>
<name>X0SXI7_9ZZZZ</name>
<proteinExistence type="predicted"/>
<accession>X0SXI7</accession>
<feature type="domain" description="RsmI HTH" evidence="1">
    <location>
        <begin position="35"/>
        <end position="80"/>
    </location>
</feature>
<reference evidence="2" key="1">
    <citation type="journal article" date="2014" name="Front. Microbiol.">
        <title>High frequency of phylogenetically diverse reductive dehalogenase-homologous genes in deep subseafloor sedimentary metagenomes.</title>
        <authorList>
            <person name="Kawai M."/>
            <person name="Futagami T."/>
            <person name="Toyoda A."/>
            <person name="Takaki Y."/>
            <person name="Nishi S."/>
            <person name="Hori S."/>
            <person name="Arai W."/>
            <person name="Tsubouchi T."/>
            <person name="Morono Y."/>
            <person name="Uchiyama I."/>
            <person name="Ito T."/>
            <person name="Fujiyama A."/>
            <person name="Inagaki F."/>
            <person name="Takami H."/>
        </authorList>
    </citation>
    <scope>NUCLEOTIDE SEQUENCE</scope>
    <source>
        <strain evidence="2">Expedition CK06-06</strain>
    </source>
</reference>
<dbReference type="AlphaFoldDB" id="X0SXI7"/>
<dbReference type="EMBL" id="BARS01007709">
    <property type="protein sequence ID" value="GAF68500.1"/>
    <property type="molecule type" value="Genomic_DNA"/>
</dbReference>
<comment type="caution">
    <text evidence="2">The sequence shown here is derived from an EMBL/GenBank/DDBJ whole genome shotgun (WGS) entry which is preliminary data.</text>
</comment>
<dbReference type="InterPro" id="IPR053910">
    <property type="entry name" value="RsmI_HTH"/>
</dbReference>
<sequence length="83" mass="8737">TGSLDGLLEQLQADSHQQKGEFVVMVQGAAPRDPAAIDAASAQVLAVLLSELPLKQAATLAARITGLSKNVLYEQGLKLKKQL</sequence>
<dbReference type="Pfam" id="PF23016">
    <property type="entry name" value="RsmI_C"/>
    <property type="match status" value="1"/>
</dbReference>
<organism evidence="2">
    <name type="scientific">marine sediment metagenome</name>
    <dbReference type="NCBI Taxonomy" id="412755"/>
    <lineage>
        <taxon>unclassified sequences</taxon>
        <taxon>metagenomes</taxon>
        <taxon>ecological metagenomes</taxon>
    </lineage>
</organism>
<evidence type="ECO:0000313" key="2">
    <source>
        <dbReference type="EMBL" id="GAF68500.1"/>
    </source>
</evidence>